<accession>A0A432WR89</accession>
<feature type="domain" description="Pirin N-terminal" evidence="4">
    <location>
        <begin position="31"/>
        <end position="135"/>
    </location>
</feature>
<dbReference type="InterPro" id="IPR012093">
    <property type="entry name" value="Pirin"/>
</dbReference>
<dbReference type="SUPFAM" id="SSF51182">
    <property type="entry name" value="RmlC-like cupins"/>
    <property type="match status" value="1"/>
</dbReference>
<dbReference type="InterPro" id="IPR014710">
    <property type="entry name" value="RmlC-like_jellyroll"/>
</dbReference>
<feature type="domain" description="Pirin C-terminal" evidence="5">
    <location>
        <begin position="196"/>
        <end position="286"/>
    </location>
</feature>
<feature type="binding site" evidence="2">
    <location>
        <position position="114"/>
    </location>
    <ligand>
        <name>Fe cation</name>
        <dbReference type="ChEBI" id="CHEBI:24875"/>
    </ligand>
</feature>
<evidence type="ECO:0008006" key="8">
    <source>
        <dbReference type="Google" id="ProtNLM"/>
    </source>
</evidence>
<dbReference type="GO" id="GO:0046872">
    <property type="term" value="F:metal ion binding"/>
    <property type="evidence" value="ECO:0007669"/>
    <property type="project" value="UniProtKB-KW"/>
</dbReference>
<evidence type="ECO:0000256" key="1">
    <source>
        <dbReference type="ARBA" id="ARBA00008416"/>
    </source>
</evidence>
<evidence type="ECO:0000313" key="6">
    <source>
        <dbReference type="EMBL" id="RUO36278.1"/>
    </source>
</evidence>
<keyword evidence="2" id="KW-0479">Metal-binding</keyword>
<evidence type="ECO:0000259" key="4">
    <source>
        <dbReference type="Pfam" id="PF02678"/>
    </source>
</evidence>
<evidence type="ECO:0000256" key="3">
    <source>
        <dbReference type="RuleBase" id="RU003457"/>
    </source>
</evidence>
<gene>
    <name evidence="6" type="ORF">CWE11_00205</name>
</gene>
<feature type="binding site" evidence="2">
    <location>
        <position position="116"/>
    </location>
    <ligand>
        <name>Fe cation</name>
        <dbReference type="ChEBI" id="CHEBI:24875"/>
    </ligand>
</feature>
<dbReference type="Gene3D" id="2.60.120.10">
    <property type="entry name" value="Jelly Rolls"/>
    <property type="match status" value="2"/>
</dbReference>
<feature type="binding site" evidence="2">
    <location>
        <position position="70"/>
    </location>
    <ligand>
        <name>Fe cation</name>
        <dbReference type="ChEBI" id="CHEBI:24875"/>
    </ligand>
</feature>
<dbReference type="Pfam" id="PF05726">
    <property type="entry name" value="Pirin_C"/>
    <property type="match status" value="1"/>
</dbReference>
<dbReference type="PANTHER" id="PTHR13903">
    <property type="entry name" value="PIRIN-RELATED"/>
    <property type="match status" value="1"/>
</dbReference>
<name>A0A432WR89_9GAMM</name>
<dbReference type="InterPro" id="IPR011051">
    <property type="entry name" value="RmlC_Cupin_sf"/>
</dbReference>
<evidence type="ECO:0000259" key="5">
    <source>
        <dbReference type="Pfam" id="PF05726"/>
    </source>
</evidence>
<dbReference type="CDD" id="cd02247">
    <property type="entry name" value="cupin_pirin_C"/>
    <property type="match status" value="1"/>
</dbReference>
<dbReference type="InterPro" id="IPR008778">
    <property type="entry name" value="Pirin_C_dom"/>
</dbReference>
<reference evidence="6 7" key="1">
    <citation type="journal article" date="2011" name="Front. Microbiol.">
        <title>Genomic signatures of strain selection and enhancement in Bacillus atrophaeus var. globigii, a historical biowarfare simulant.</title>
        <authorList>
            <person name="Gibbons H.S."/>
            <person name="Broomall S.M."/>
            <person name="McNew L.A."/>
            <person name="Daligault H."/>
            <person name="Chapman C."/>
            <person name="Bruce D."/>
            <person name="Karavis M."/>
            <person name="Krepps M."/>
            <person name="McGregor P.A."/>
            <person name="Hong C."/>
            <person name="Park K.H."/>
            <person name="Akmal A."/>
            <person name="Feldman A."/>
            <person name="Lin J.S."/>
            <person name="Chang W.E."/>
            <person name="Higgs B.W."/>
            <person name="Demirev P."/>
            <person name="Lindquist J."/>
            <person name="Liem A."/>
            <person name="Fochler E."/>
            <person name="Read T.D."/>
            <person name="Tapia R."/>
            <person name="Johnson S."/>
            <person name="Bishop-Lilly K.A."/>
            <person name="Detter C."/>
            <person name="Han C."/>
            <person name="Sozhamannan S."/>
            <person name="Rosenzweig C.N."/>
            <person name="Skowronski E.W."/>
        </authorList>
    </citation>
    <scope>NUCLEOTIDE SEQUENCE [LARGE SCALE GENOMIC DNA]</scope>
    <source>
        <strain evidence="6 7">GYP-17</strain>
    </source>
</reference>
<keyword evidence="7" id="KW-1185">Reference proteome</keyword>
<dbReference type="InterPro" id="IPR003829">
    <property type="entry name" value="Pirin_N_dom"/>
</dbReference>
<sequence length="312" mass="34660">MTNYDKDCACAPRETQGRHLHSKTSELTPEMRVARILPQKQQRMIGPFCFLDHFGPTAPDKTLEFDVPPHPHIGLQTLSWLWSGSILHLDSLGYEQWLRPGEVNLMTAGKGISHAELIPAGRQSADALHGVQLWLALPPEEMDCEPAFEHVNQLPSITFGDFHGQLILGELGDRLSSVPTRSPAVAFDLLYESDAPGHADIQLNPDFEYLFYVASGEIIIEGHDGTIGMHEGYVVGPGRENIVLTGQGRLLIVGGTPFPEPVKMFWNFVAMDNESLKQAAQEWNAHHEKFGSVESYRQYGDGPARLTSPTWD</sequence>
<comment type="similarity">
    <text evidence="1 3">Belongs to the pirin family.</text>
</comment>
<organism evidence="6 7">
    <name type="scientific">Aliidiomarina sanyensis</name>
    <dbReference type="NCBI Taxonomy" id="1249555"/>
    <lineage>
        <taxon>Bacteria</taxon>
        <taxon>Pseudomonadati</taxon>
        <taxon>Pseudomonadota</taxon>
        <taxon>Gammaproteobacteria</taxon>
        <taxon>Alteromonadales</taxon>
        <taxon>Idiomarinaceae</taxon>
        <taxon>Aliidiomarina</taxon>
    </lineage>
</organism>
<comment type="cofactor">
    <cofactor evidence="2">
        <name>Fe cation</name>
        <dbReference type="ChEBI" id="CHEBI:24875"/>
    </cofactor>
    <text evidence="2">Binds 1 Fe cation per subunit.</text>
</comment>
<dbReference type="AlphaFoldDB" id="A0A432WR89"/>
<dbReference type="Pfam" id="PF02678">
    <property type="entry name" value="Pirin"/>
    <property type="match status" value="1"/>
</dbReference>
<keyword evidence="2" id="KW-0408">Iron</keyword>
<protein>
    <recommendedName>
        <fullName evidence="8">Pirin family protein</fullName>
    </recommendedName>
</protein>
<dbReference type="CDD" id="cd02909">
    <property type="entry name" value="cupin_pirin_N"/>
    <property type="match status" value="1"/>
</dbReference>
<dbReference type="RefSeq" id="WP_126775589.1">
    <property type="nucleotide sequence ID" value="NZ_PIPM01000001.1"/>
</dbReference>
<dbReference type="Proteomes" id="UP000288405">
    <property type="component" value="Unassembled WGS sequence"/>
</dbReference>
<dbReference type="EMBL" id="PIPM01000001">
    <property type="protein sequence ID" value="RUO36278.1"/>
    <property type="molecule type" value="Genomic_DNA"/>
</dbReference>
<evidence type="ECO:0000313" key="7">
    <source>
        <dbReference type="Proteomes" id="UP000288405"/>
    </source>
</evidence>
<feature type="binding site" evidence="2">
    <location>
        <position position="72"/>
    </location>
    <ligand>
        <name>Fe cation</name>
        <dbReference type="ChEBI" id="CHEBI:24875"/>
    </ligand>
</feature>
<proteinExistence type="inferred from homology"/>
<evidence type="ECO:0000256" key="2">
    <source>
        <dbReference type="PIRSR" id="PIRSR006232-1"/>
    </source>
</evidence>
<dbReference type="OrthoDB" id="9780903at2"/>
<dbReference type="PIRSF" id="PIRSF006232">
    <property type="entry name" value="Pirin"/>
    <property type="match status" value="1"/>
</dbReference>
<dbReference type="PANTHER" id="PTHR13903:SF8">
    <property type="entry name" value="PIRIN"/>
    <property type="match status" value="1"/>
</dbReference>
<comment type="caution">
    <text evidence="6">The sequence shown here is derived from an EMBL/GenBank/DDBJ whole genome shotgun (WGS) entry which is preliminary data.</text>
</comment>